<dbReference type="Pfam" id="PF14559">
    <property type="entry name" value="TPR_19"/>
    <property type="match status" value="1"/>
</dbReference>
<dbReference type="InterPro" id="IPR011990">
    <property type="entry name" value="TPR-like_helical_dom_sf"/>
</dbReference>
<dbReference type="InterPro" id="IPR019734">
    <property type="entry name" value="TPR_rpt"/>
</dbReference>
<dbReference type="PANTHER" id="PTHR14027">
    <property type="entry name" value="RNA POLYMERASE-ASSOCIATED PROTEIN CTR9"/>
    <property type="match status" value="1"/>
</dbReference>
<dbReference type="GO" id="GO:0006355">
    <property type="term" value="P:regulation of DNA-templated transcription"/>
    <property type="evidence" value="ECO:0007669"/>
    <property type="project" value="InterPro"/>
</dbReference>
<dbReference type="Pfam" id="PF13181">
    <property type="entry name" value="TPR_8"/>
    <property type="match status" value="1"/>
</dbReference>
<feature type="repeat" description="TPR" evidence="3">
    <location>
        <begin position="55"/>
        <end position="88"/>
    </location>
</feature>
<gene>
    <name evidence="5" type="ORF">LGLO00237_LOCUS1820</name>
</gene>
<proteinExistence type="predicted"/>
<keyword evidence="1" id="KW-0677">Repeat</keyword>
<dbReference type="SMART" id="SM00028">
    <property type="entry name" value="TPR"/>
    <property type="match status" value="5"/>
</dbReference>
<evidence type="ECO:0000256" key="2">
    <source>
        <dbReference type="ARBA" id="ARBA00022803"/>
    </source>
</evidence>
<accession>A0A7S4DFC3</accession>
<name>A0A7S4DFC3_9EUKA</name>
<evidence type="ECO:0000256" key="1">
    <source>
        <dbReference type="ARBA" id="ARBA00022737"/>
    </source>
</evidence>
<feature type="compositionally biased region" description="Polar residues" evidence="4">
    <location>
        <begin position="470"/>
        <end position="480"/>
    </location>
</feature>
<dbReference type="SUPFAM" id="SSF48452">
    <property type="entry name" value="TPR-like"/>
    <property type="match status" value="2"/>
</dbReference>
<dbReference type="GO" id="GO:0016593">
    <property type="term" value="C:Cdc73/Paf1 complex"/>
    <property type="evidence" value="ECO:0007669"/>
    <property type="project" value="TreeGrafter"/>
</dbReference>
<keyword evidence="2 3" id="KW-0802">TPR repeat</keyword>
<evidence type="ECO:0000256" key="4">
    <source>
        <dbReference type="SAM" id="MobiDB-lite"/>
    </source>
</evidence>
<dbReference type="GO" id="GO:0000993">
    <property type="term" value="F:RNA polymerase II complex binding"/>
    <property type="evidence" value="ECO:0007669"/>
    <property type="project" value="TreeGrafter"/>
</dbReference>
<organism evidence="5">
    <name type="scientific">Lotharella globosa</name>
    <dbReference type="NCBI Taxonomy" id="91324"/>
    <lineage>
        <taxon>Eukaryota</taxon>
        <taxon>Sar</taxon>
        <taxon>Rhizaria</taxon>
        <taxon>Cercozoa</taxon>
        <taxon>Chlorarachniophyceae</taxon>
        <taxon>Lotharella</taxon>
    </lineage>
</organism>
<feature type="compositionally biased region" description="Basic and acidic residues" evidence="4">
    <location>
        <begin position="506"/>
        <end position="517"/>
    </location>
</feature>
<dbReference type="Gene3D" id="1.25.40.10">
    <property type="entry name" value="Tetratricopeptide repeat domain"/>
    <property type="match status" value="2"/>
</dbReference>
<feature type="repeat" description="TPR" evidence="3">
    <location>
        <begin position="202"/>
        <end position="235"/>
    </location>
</feature>
<dbReference type="GO" id="GO:0006368">
    <property type="term" value="P:transcription elongation by RNA polymerase II"/>
    <property type="evidence" value="ECO:0007669"/>
    <property type="project" value="TreeGrafter"/>
</dbReference>
<reference evidence="5" key="1">
    <citation type="submission" date="2021-01" db="EMBL/GenBank/DDBJ databases">
        <authorList>
            <person name="Corre E."/>
            <person name="Pelletier E."/>
            <person name="Niang G."/>
            <person name="Scheremetjew M."/>
            <person name="Finn R."/>
            <person name="Kale V."/>
            <person name="Holt S."/>
            <person name="Cochrane G."/>
            <person name="Meng A."/>
            <person name="Brown T."/>
            <person name="Cohen L."/>
        </authorList>
    </citation>
    <scope>NUCLEOTIDE SEQUENCE</scope>
    <source>
        <strain evidence="5">CCCM811</strain>
    </source>
</reference>
<dbReference type="AlphaFoldDB" id="A0A7S4DFC3"/>
<protein>
    <submittedName>
        <fullName evidence="5">Uncharacterized protein</fullName>
    </submittedName>
</protein>
<dbReference type="InterPro" id="IPR031101">
    <property type="entry name" value="Ctr9"/>
</dbReference>
<evidence type="ECO:0000256" key="3">
    <source>
        <dbReference type="PROSITE-ProRule" id="PRU00339"/>
    </source>
</evidence>
<feature type="region of interest" description="Disordered" evidence="4">
    <location>
        <begin position="421"/>
        <end position="581"/>
    </location>
</feature>
<dbReference type="EMBL" id="HBIV01002680">
    <property type="protein sequence ID" value="CAE0646381.1"/>
    <property type="molecule type" value="Transcribed_RNA"/>
</dbReference>
<sequence length="581" mass="66138">MNSATSSQEKSEDSSSNKRTISIEYNMALLNERDCNFEDAESSYRRIVSKFPYYVDAHLRLGCLAKAAGNYDAAESYIRTALKHDENNRDARSLLGNLYSQIDLLKSQKCFREIIEIDPEDAYANLALADLHHKMSQKADDVKEKKQHLERAQVIYHRILSQKQPNNLYAANGLGVAFIFFNRPREAKETFVQVRDADKTVGAVWVNLGHAFVSLRQFPNAIAAYTHALENFPEFDRLELLEYIARAHYEADDLDRCKRALVKALHMAPAKQELWFNLAISLEHSALKAINNVDVNRTYKQVKRAVDDFKQARDIFSQVATQCGVSNDPKDLGLAKRGKSHYEACDDWIKSSELHLRHEEEHERIRKEEREVALRQAEKFHREQAEARRNEQLQIEEERRRKQEQLKLEIKRLEEAAVEAEAAVESEANDGANMQEAKESSNSQNEKKEDSTKPPEVQQDDEGEVGIDNGSKTATENAVNSDLGESIMDIEQSNGKPQTLDAPEITQHDPEDTKKDDGSEEEADILSVEKDSNVKAAESQPGEKRSLEEDNHADDKEISKRRRLDSSQSDTKSTSFEEEAA</sequence>
<dbReference type="PANTHER" id="PTHR14027:SF2">
    <property type="entry name" value="RNA POLYMERASE-ASSOCIATED PROTEIN CTR9 HOMOLOG"/>
    <property type="match status" value="1"/>
</dbReference>
<feature type="compositionally biased region" description="Basic and acidic residues" evidence="4">
    <location>
        <begin position="541"/>
        <end position="558"/>
    </location>
</feature>
<evidence type="ECO:0000313" key="5">
    <source>
        <dbReference type="EMBL" id="CAE0646381.1"/>
    </source>
</evidence>
<dbReference type="PROSITE" id="PS50005">
    <property type="entry name" value="TPR"/>
    <property type="match status" value="2"/>
</dbReference>